<evidence type="ECO:0000256" key="6">
    <source>
        <dbReference type="ARBA" id="ARBA00022692"/>
    </source>
</evidence>
<evidence type="ECO:0000256" key="9">
    <source>
        <dbReference type="ARBA" id="ARBA00023136"/>
    </source>
</evidence>
<sequence>MEEISLIEFLKIFKTYAKLIFVFVIMWTGLISGLTFFVVSPQYRSSAQILVNRVQDEQTIQSSDIETNVQLINTFKDILVSPVILDEVLQQLGSEMTSVDLARKITVSNQFNSQLFTLEVRDTSPQQAAVLANTVAETFQSNVGEIMNVENVSIISSAAPNYTPVSPNKPLSVIMGVIIGLGTGVGTAFVLFFMDHTVKSDKFISEKMKWKVLGQIEEVSMKELIMLEKEKSVEEIRTPSIVKGKT</sequence>
<keyword evidence="6 12" id="KW-0812">Transmembrane</keyword>
<dbReference type="GO" id="GO:0004713">
    <property type="term" value="F:protein tyrosine kinase activity"/>
    <property type="evidence" value="ECO:0007669"/>
    <property type="project" value="TreeGrafter"/>
</dbReference>
<dbReference type="STRING" id="426702.SAMN04488099_103138"/>
<dbReference type="Pfam" id="PF13807">
    <property type="entry name" value="GNVR"/>
    <property type="match status" value="1"/>
</dbReference>
<dbReference type="Proteomes" id="UP000199081">
    <property type="component" value="Unassembled WGS sequence"/>
</dbReference>
<comment type="function">
    <text evidence="11">Required for CpsD phosphorylation. Involved in the regulation of capsular polysaccharide biosynthesis. May be part of a complex that directs the coordinated polymerization and export to the cell surface of the capsular polysaccharide.</text>
</comment>
<feature type="domain" description="Tyrosine-protein kinase G-rich" evidence="14">
    <location>
        <begin position="141"/>
        <end position="190"/>
    </location>
</feature>
<keyword evidence="7" id="KW-0972">Capsule biogenesis/degradation</keyword>
<keyword evidence="5" id="KW-1003">Cell membrane</keyword>
<reference evidence="16" key="1">
    <citation type="submission" date="2016-10" db="EMBL/GenBank/DDBJ databases">
        <authorList>
            <person name="Varghese N."/>
            <person name="Submissions S."/>
        </authorList>
    </citation>
    <scope>NUCLEOTIDE SEQUENCE [LARGE SCALE GENOMIC DNA]</scope>
    <source>
        <strain evidence="16">DSM 19183</strain>
    </source>
</reference>
<dbReference type="InterPro" id="IPR003856">
    <property type="entry name" value="LPS_length_determ_N"/>
</dbReference>
<feature type="domain" description="Polysaccharide chain length determinant N-terminal" evidence="13">
    <location>
        <begin position="2"/>
        <end position="92"/>
    </location>
</feature>
<comment type="pathway">
    <text evidence="2">Capsule biogenesis; capsule polysaccharide biosynthesis.</text>
</comment>
<evidence type="ECO:0000256" key="10">
    <source>
        <dbReference type="ARBA" id="ARBA00023169"/>
    </source>
</evidence>
<evidence type="ECO:0000256" key="1">
    <source>
        <dbReference type="ARBA" id="ARBA00004651"/>
    </source>
</evidence>
<evidence type="ECO:0000256" key="8">
    <source>
        <dbReference type="ARBA" id="ARBA00022989"/>
    </source>
</evidence>
<comment type="similarity">
    <text evidence="3">Belongs to the CpsC/CapA family.</text>
</comment>
<dbReference type="GO" id="GO:0005886">
    <property type="term" value="C:plasma membrane"/>
    <property type="evidence" value="ECO:0007669"/>
    <property type="project" value="UniProtKB-SubCell"/>
</dbReference>
<gene>
    <name evidence="15" type="ORF">SAMN04488099_103138</name>
</gene>
<evidence type="ECO:0000313" key="15">
    <source>
        <dbReference type="EMBL" id="SEK52205.1"/>
    </source>
</evidence>
<dbReference type="PANTHER" id="PTHR32309">
    <property type="entry name" value="TYROSINE-PROTEIN KINASE"/>
    <property type="match status" value="1"/>
</dbReference>
<comment type="subcellular location">
    <subcellularLocation>
        <location evidence="1">Cell membrane</location>
        <topology evidence="1">Multi-pass membrane protein</topology>
    </subcellularLocation>
</comment>
<dbReference type="InterPro" id="IPR050445">
    <property type="entry name" value="Bact_polysacc_biosynth/exp"/>
</dbReference>
<keyword evidence="16" id="KW-1185">Reference proteome</keyword>
<evidence type="ECO:0000256" key="3">
    <source>
        <dbReference type="ARBA" id="ARBA00006683"/>
    </source>
</evidence>
<evidence type="ECO:0000256" key="5">
    <source>
        <dbReference type="ARBA" id="ARBA00022475"/>
    </source>
</evidence>
<accession>A0A1H7HVF5</accession>
<evidence type="ECO:0000256" key="11">
    <source>
        <dbReference type="ARBA" id="ARBA00045736"/>
    </source>
</evidence>
<dbReference type="PANTHER" id="PTHR32309:SF13">
    <property type="entry name" value="FERRIC ENTEROBACTIN TRANSPORT PROTEIN FEPE"/>
    <property type="match status" value="1"/>
</dbReference>
<evidence type="ECO:0000256" key="4">
    <source>
        <dbReference type="ARBA" id="ARBA00020739"/>
    </source>
</evidence>
<evidence type="ECO:0000256" key="12">
    <source>
        <dbReference type="SAM" id="Phobius"/>
    </source>
</evidence>
<dbReference type="EMBL" id="FNZU01000003">
    <property type="protein sequence ID" value="SEK52205.1"/>
    <property type="molecule type" value="Genomic_DNA"/>
</dbReference>
<evidence type="ECO:0000313" key="16">
    <source>
        <dbReference type="Proteomes" id="UP000199081"/>
    </source>
</evidence>
<dbReference type="Pfam" id="PF02706">
    <property type="entry name" value="Wzz"/>
    <property type="match status" value="1"/>
</dbReference>
<dbReference type="GO" id="GO:0000271">
    <property type="term" value="P:polysaccharide biosynthetic process"/>
    <property type="evidence" value="ECO:0007669"/>
    <property type="project" value="UniProtKB-KW"/>
</dbReference>
<organism evidence="15 16">
    <name type="scientific">Alkalibacterium pelagium</name>
    <dbReference type="NCBI Taxonomy" id="426702"/>
    <lineage>
        <taxon>Bacteria</taxon>
        <taxon>Bacillati</taxon>
        <taxon>Bacillota</taxon>
        <taxon>Bacilli</taxon>
        <taxon>Lactobacillales</taxon>
        <taxon>Carnobacteriaceae</taxon>
        <taxon>Alkalibacterium</taxon>
    </lineage>
</organism>
<evidence type="ECO:0000256" key="7">
    <source>
        <dbReference type="ARBA" id="ARBA00022903"/>
    </source>
</evidence>
<feature type="transmembrane region" description="Helical" evidence="12">
    <location>
        <begin position="20"/>
        <end position="39"/>
    </location>
</feature>
<evidence type="ECO:0000259" key="14">
    <source>
        <dbReference type="Pfam" id="PF13807"/>
    </source>
</evidence>
<evidence type="ECO:0000256" key="2">
    <source>
        <dbReference type="ARBA" id="ARBA00005132"/>
    </source>
</evidence>
<dbReference type="AlphaFoldDB" id="A0A1H7HVF5"/>
<protein>
    <recommendedName>
        <fullName evidence="4">Capsular polysaccharide biosynthesis protein CpsC</fullName>
    </recommendedName>
</protein>
<keyword evidence="10" id="KW-0270">Exopolysaccharide synthesis</keyword>
<keyword evidence="9 12" id="KW-0472">Membrane</keyword>
<feature type="transmembrane region" description="Helical" evidence="12">
    <location>
        <begin position="171"/>
        <end position="194"/>
    </location>
</feature>
<proteinExistence type="inferred from homology"/>
<dbReference type="OrthoDB" id="2360475at2"/>
<name>A0A1H7HVF5_9LACT</name>
<dbReference type="InterPro" id="IPR032807">
    <property type="entry name" value="GNVR"/>
</dbReference>
<evidence type="ECO:0000259" key="13">
    <source>
        <dbReference type="Pfam" id="PF02706"/>
    </source>
</evidence>
<dbReference type="RefSeq" id="WP_091479306.1">
    <property type="nucleotide sequence ID" value="NZ_BJYC01000007.1"/>
</dbReference>
<keyword evidence="8 12" id="KW-1133">Transmembrane helix</keyword>